<dbReference type="Proteomes" id="UP000041625">
    <property type="component" value="Unassembled WGS sequence"/>
</dbReference>
<accession>A0AA86XBR3</accession>
<reference evidence="1 2" key="1">
    <citation type="submission" date="2014-06" db="EMBL/GenBank/DDBJ databases">
        <authorList>
            <person name="Le Roux F."/>
        </authorList>
    </citation>
    <scope>NUCLEOTIDE SEQUENCE [LARGE SCALE GENOMIC DNA]</scope>
    <source>
        <strain evidence="1 2">J2-31</strain>
    </source>
</reference>
<dbReference type="AlphaFoldDB" id="A0AA86XBR3"/>
<comment type="caution">
    <text evidence="1">The sequence shown here is derived from an EMBL/GenBank/DDBJ whole genome shotgun (WGS) entry which is preliminary data.</text>
</comment>
<sequence length="76" mass="8883">MNFFNGKCRADRYQFINHSWTEAFSHLVNDALFPVWGIHQKSTTLEAKFIVTYEKRKSPLAGLLLQVATYDAIRYN</sequence>
<organism evidence="1 2">
    <name type="scientific">Vibrio coralliirubri</name>
    <dbReference type="NCBI Taxonomy" id="1516159"/>
    <lineage>
        <taxon>Bacteria</taxon>
        <taxon>Pseudomonadati</taxon>
        <taxon>Pseudomonadota</taxon>
        <taxon>Gammaproteobacteria</taxon>
        <taxon>Vibrionales</taxon>
        <taxon>Vibrionaceae</taxon>
        <taxon>Vibrio</taxon>
    </lineage>
</organism>
<proteinExistence type="predicted"/>
<evidence type="ECO:0000313" key="2">
    <source>
        <dbReference type="Proteomes" id="UP000041625"/>
    </source>
</evidence>
<evidence type="ECO:0000313" key="1">
    <source>
        <dbReference type="EMBL" id="CDT74162.1"/>
    </source>
</evidence>
<protein>
    <submittedName>
        <fullName evidence="1">Uncharacterized protein</fullName>
    </submittedName>
</protein>
<name>A0AA86XBR3_9VIBR</name>
<gene>
    <name evidence="1" type="ORF">VCR31J2_1300124</name>
</gene>
<dbReference type="EMBL" id="CCKJ01000036">
    <property type="protein sequence ID" value="CDT74162.1"/>
    <property type="molecule type" value="Genomic_DNA"/>
</dbReference>
<keyword evidence="2" id="KW-1185">Reference proteome</keyword>